<dbReference type="Proteomes" id="UP000612899">
    <property type="component" value="Unassembled WGS sequence"/>
</dbReference>
<proteinExistence type="predicted"/>
<evidence type="ECO:0000313" key="1">
    <source>
        <dbReference type="EMBL" id="GIH10036.1"/>
    </source>
</evidence>
<reference evidence="1" key="1">
    <citation type="submission" date="2021-01" db="EMBL/GenBank/DDBJ databases">
        <title>Whole genome shotgun sequence of Rhizocola hellebori NBRC 109834.</title>
        <authorList>
            <person name="Komaki H."/>
            <person name="Tamura T."/>
        </authorList>
    </citation>
    <scope>NUCLEOTIDE SEQUENCE</scope>
    <source>
        <strain evidence="1">NBRC 109834</strain>
    </source>
</reference>
<gene>
    <name evidence="1" type="ORF">Rhe02_81030</name>
</gene>
<name>A0A8J3QGC6_9ACTN</name>
<keyword evidence="2" id="KW-1185">Reference proteome</keyword>
<evidence type="ECO:0000313" key="2">
    <source>
        <dbReference type="Proteomes" id="UP000612899"/>
    </source>
</evidence>
<dbReference type="EMBL" id="BONY01000082">
    <property type="protein sequence ID" value="GIH10036.1"/>
    <property type="molecule type" value="Genomic_DNA"/>
</dbReference>
<sequence>MAGPRGKRRNVVVFQLGRRAGMDAAANATADARVRRVEHRLGRRSDSDDTDVVWWIGNLARMDQQIRLRDGDRLRYWVTRRLATVRRAESVGAFTPADVALHDARFLAGLHRDQIAAVVSDLRSWRRLRNRR</sequence>
<comment type="caution">
    <text evidence="1">The sequence shown here is derived from an EMBL/GenBank/DDBJ whole genome shotgun (WGS) entry which is preliminary data.</text>
</comment>
<dbReference type="RefSeq" id="WP_203913759.1">
    <property type="nucleotide sequence ID" value="NZ_BONY01000082.1"/>
</dbReference>
<accession>A0A8J3QGC6</accession>
<protein>
    <submittedName>
        <fullName evidence="1">Uncharacterized protein</fullName>
    </submittedName>
</protein>
<dbReference type="AlphaFoldDB" id="A0A8J3QGC6"/>
<organism evidence="1 2">
    <name type="scientific">Rhizocola hellebori</name>
    <dbReference type="NCBI Taxonomy" id="1392758"/>
    <lineage>
        <taxon>Bacteria</taxon>
        <taxon>Bacillati</taxon>
        <taxon>Actinomycetota</taxon>
        <taxon>Actinomycetes</taxon>
        <taxon>Micromonosporales</taxon>
        <taxon>Micromonosporaceae</taxon>
        <taxon>Rhizocola</taxon>
    </lineage>
</organism>